<accession>A0A0P1FFS2</accession>
<keyword evidence="2" id="KW-1185">Reference proteome</keyword>
<dbReference type="RefSeq" id="WP_058240998.1">
    <property type="nucleotide sequence ID" value="NZ_CYPW01000029.1"/>
</dbReference>
<dbReference type="AlphaFoldDB" id="A0A0P1FFS2"/>
<reference evidence="1 2" key="1">
    <citation type="submission" date="2015-09" db="EMBL/GenBank/DDBJ databases">
        <authorList>
            <consortium name="Swine Surveillance"/>
        </authorList>
    </citation>
    <scope>NUCLEOTIDE SEQUENCE [LARGE SCALE GENOMIC DNA]</scope>
    <source>
        <strain evidence="1 2">CECT 7688</strain>
    </source>
</reference>
<dbReference type="OrthoDB" id="7668690at2"/>
<organism evidence="1 2">
    <name type="scientific">Shimia marina</name>
    <dbReference type="NCBI Taxonomy" id="321267"/>
    <lineage>
        <taxon>Bacteria</taxon>
        <taxon>Pseudomonadati</taxon>
        <taxon>Pseudomonadota</taxon>
        <taxon>Alphaproteobacteria</taxon>
        <taxon>Rhodobacterales</taxon>
        <taxon>Roseobacteraceae</taxon>
    </lineage>
</organism>
<gene>
    <name evidence="1" type="ORF">SHM7688_03290</name>
</gene>
<dbReference type="Proteomes" id="UP000054823">
    <property type="component" value="Unassembled WGS sequence"/>
</dbReference>
<protein>
    <submittedName>
        <fullName evidence="1">Uncharacterized protein</fullName>
    </submittedName>
</protein>
<evidence type="ECO:0000313" key="2">
    <source>
        <dbReference type="Proteomes" id="UP000054823"/>
    </source>
</evidence>
<name>A0A0P1FFS2_9RHOB</name>
<dbReference type="EMBL" id="CYPW01000029">
    <property type="protein sequence ID" value="CUH53827.1"/>
    <property type="molecule type" value="Genomic_DNA"/>
</dbReference>
<sequence length="240" mass="27297">MSFDPKNKADKAKLYPVLKALADLDPRKTPDLIMDDAVGYPVARGQDYVRNMRRGEIAATYAALIHQWLLEHHFNLAHRLSPEIFPETPEQRWQAIIDERAISDRFRLVLVPLTMGIVERESQLKPADTTIRLGERFCFELESETEGHAIAFQAVRGQWHNVPLGSNGEVSALIQSGQNRLPKRSDGQVDPLTENHDEGMHEFVMITAPTDDIPTNIQSLNTWIADRPSTIHRITVQFEK</sequence>
<evidence type="ECO:0000313" key="1">
    <source>
        <dbReference type="EMBL" id="CUH53827.1"/>
    </source>
</evidence>
<proteinExistence type="predicted"/>